<comment type="caution">
    <text evidence="6">The sequence shown here is derived from an EMBL/GenBank/DDBJ whole genome shotgun (WGS) entry which is preliminary data.</text>
</comment>
<organism evidence="6 7">
    <name type="scientific">Noviherbaspirillum autotrophicum</name>
    <dbReference type="NCBI Taxonomy" id="709839"/>
    <lineage>
        <taxon>Bacteria</taxon>
        <taxon>Pseudomonadati</taxon>
        <taxon>Pseudomonadota</taxon>
        <taxon>Betaproteobacteria</taxon>
        <taxon>Burkholderiales</taxon>
        <taxon>Oxalobacteraceae</taxon>
        <taxon>Noviherbaspirillum</taxon>
    </lineage>
</organism>
<gene>
    <name evidence="6" type="ORF">TSA66_22170</name>
</gene>
<dbReference type="OrthoDB" id="9785745at2"/>
<dbReference type="Gene3D" id="1.10.10.10">
    <property type="entry name" value="Winged helix-like DNA-binding domain superfamily/Winged helix DNA-binding domain"/>
    <property type="match status" value="1"/>
</dbReference>
<dbReference type="STRING" id="709839.TSA66_22170"/>
<evidence type="ECO:0000259" key="5">
    <source>
        <dbReference type="PROSITE" id="PS50931"/>
    </source>
</evidence>
<dbReference type="EMBL" id="JWJG01000028">
    <property type="protein sequence ID" value="KIF82917.1"/>
    <property type="molecule type" value="Genomic_DNA"/>
</dbReference>
<dbReference type="PANTHER" id="PTHR30126:SF5">
    <property type="entry name" value="HTH-TYPE TRANSCRIPTIONAL ACTIVATOR CMPR"/>
    <property type="match status" value="1"/>
</dbReference>
<dbReference type="Gene3D" id="3.40.190.290">
    <property type="match status" value="1"/>
</dbReference>
<name>A0A0C1YQQ1_9BURK</name>
<dbReference type="InterPro" id="IPR036388">
    <property type="entry name" value="WH-like_DNA-bd_sf"/>
</dbReference>
<dbReference type="Pfam" id="PF03466">
    <property type="entry name" value="LysR_substrate"/>
    <property type="match status" value="1"/>
</dbReference>
<keyword evidence="7" id="KW-1185">Reference proteome</keyword>
<dbReference type="SUPFAM" id="SSF53850">
    <property type="entry name" value="Periplasmic binding protein-like II"/>
    <property type="match status" value="1"/>
</dbReference>
<evidence type="ECO:0000313" key="7">
    <source>
        <dbReference type="Proteomes" id="UP000031572"/>
    </source>
</evidence>
<dbReference type="GO" id="GO:0000976">
    <property type="term" value="F:transcription cis-regulatory region binding"/>
    <property type="evidence" value="ECO:0007669"/>
    <property type="project" value="TreeGrafter"/>
</dbReference>
<dbReference type="PANTHER" id="PTHR30126">
    <property type="entry name" value="HTH-TYPE TRANSCRIPTIONAL REGULATOR"/>
    <property type="match status" value="1"/>
</dbReference>
<evidence type="ECO:0000256" key="1">
    <source>
        <dbReference type="ARBA" id="ARBA00009437"/>
    </source>
</evidence>
<keyword evidence="3" id="KW-0238">DNA-binding</keyword>
<evidence type="ECO:0000313" key="6">
    <source>
        <dbReference type="EMBL" id="KIF82917.1"/>
    </source>
</evidence>
<comment type="similarity">
    <text evidence="1">Belongs to the LysR transcriptional regulatory family.</text>
</comment>
<dbReference type="PROSITE" id="PS50931">
    <property type="entry name" value="HTH_LYSR"/>
    <property type="match status" value="1"/>
</dbReference>
<feature type="domain" description="HTH lysR-type" evidence="5">
    <location>
        <begin position="1"/>
        <end position="61"/>
    </location>
</feature>
<evidence type="ECO:0000256" key="4">
    <source>
        <dbReference type="ARBA" id="ARBA00023163"/>
    </source>
</evidence>
<dbReference type="Proteomes" id="UP000031572">
    <property type="component" value="Unassembled WGS sequence"/>
</dbReference>
<evidence type="ECO:0000256" key="3">
    <source>
        <dbReference type="ARBA" id="ARBA00023125"/>
    </source>
</evidence>
<dbReference type="InterPro" id="IPR036390">
    <property type="entry name" value="WH_DNA-bd_sf"/>
</dbReference>
<sequence>MHHASFKQLQALLLVARHDSVSRAAEALHVTQPAVSLQLRMLEEAAGTPLTRKVGRKIQLTAAGEVMVEFAERILRLWDEAADEVAALKGVISGTLRIGAITTAEYLLPPMLVQFTTERPDVRIKLQVGNRNEIVNMLSKHEIDLAIMGTPPRELRTNATRFARHPMAFIASPAHPLMKKKRVALADIMEANLLVREHGSGTRTTIERLFKEAGYPLRIGSELSSNEAIKRMVVAGLGVAFLSVHACTLEFEAGLVRMLPMPENPVEADWYVMHLVDQPIPKVAAAFQEFVIDNGQEVVRRQLGAFHRDAAKLRPAKKAR</sequence>
<protein>
    <submittedName>
        <fullName evidence="6">LysR family transcriptional regulator</fullName>
    </submittedName>
</protein>
<proteinExistence type="inferred from homology"/>
<dbReference type="RefSeq" id="WP_040041548.1">
    <property type="nucleotide sequence ID" value="NZ_JWJG01000028.1"/>
</dbReference>
<keyword evidence="2" id="KW-0805">Transcription regulation</keyword>
<dbReference type="AlphaFoldDB" id="A0A0C1YQQ1"/>
<dbReference type="InterPro" id="IPR005119">
    <property type="entry name" value="LysR_subst-bd"/>
</dbReference>
<dbReference type="Pfam" id="PF00126">
    <property type="entry name" value="HTH_1"/>
    <property type="match status" value="1"/>
</dbReference>
<dbReference type="SUPFAM" id="SSF46785">
    <property type="entry name" value="Winged helix' DNA-binding domain"/>
    <property type="match status" value="1"/>
</dbReference>
<keyword evidence="4" id="KW-0804">Transcription</keyword>
<accession>A0A0C1YQQ1</accession>
<dbReference type="GO" id="GO:0003700">
    <property type="term" value="F:DNA-binding transcription factor activity"/>
    <property type="evidence" value="ECO:0007669"/>
    <property type="project" value="InterPro"/>
</dbReference>
<dbReference type="PRINTS" id="PR00039">
    <property type="entry name" value="HTHLYSR"/>
</dbReference>
<dbReference type="InterPro" id="IPR000847">
    <property type="entry name" value="LysR_HTH_N"/>
</dbReference>
<evidence type="ECO:0000256" key="2">
    <source>
        <dbReference type="ARBA" id="ARBA00023015"/>
    </source>
</evidence>
<reference evidence="6 7" key="1">
    <citation type="submission" date="2014-12" db="EMBL/GenBank/DDBJ databases">
        <title>Denitrispirillum autotrophicum gen. nov., sp. nov., Denitrifying, Facultatively Autotrophic Bacteria Isolated from Rice Paddy Soil.</title>
        <authorList>
            <person name="Ishii S."/>
            <person name="Ashida N."/>
            <person name="Ohno H."/>
            <person name="Otsuka S."/>
            <person name="Yokota A."/>
            <person name="Senoo K."/>
        </authorList>
    </citation>
    <scope>NUCLEOTIDE SEQUENCE [LARGE SCALE GENOMIC DNA]</scope>
    <source>
        <strain evidence="6 7">TSA66</strain>
    </source>
</reference>